<accession>A0A804IVX8</accession>
<evidence type="ECO:0000313" key="5">
    <source>
        <dbReference type="EMBL" id="CAG1843908.1"/>
    </source>
</evidence>
<dbReference type="Pfam" id="PF00891">
    <property type="entry name" value="Methyltransf_2"/>
    <property type="match status" value="1"/>
</dbReference>
<dbReference type="EnsemblPlants" id="Ma04_t31010.1">
    <property type="protein sequence ID" value="Ma04_p31010.1"/>
    <property type="gene ID" value="Ma04_g31010"/>
</dbReference>
<sequence length="84" mass="9268">MASFEYHGSDPWFNKLFNGSMRRLSTVVIKKLLQVYRAFRSVKVLVDVGGGTGITLQISPPSTLTSRASITISLMLSPRPILLT</sequence>
<dbReference type="GO" id="GO:0008171">
    <property type="term" value="F:O-methyltransferase activity"/>
    <property type="evidence" value="ECO:0007669"/>
    <property type="project" value="InterPro"/>
</dbReference>
<dbReference type="AlphaFoldDB" id="A0A804IVX8"/>
<keyword evidence="7" id="KW-1185">Reference proteome</keyword>
<evidence type="ECO:0000256" key="2">
    <source>
        <dbReference type="ARBA" id="ARBA00022679"/>
    </source>
</evidence>
<dbReference type="Gene3D" id="3.40.50.150">
    <property type="entry name" value="Vaccinia Virus protein VP39"/>
    <property type="match status" value="1"/>
</dbReference>
<dbReference type="OMA" id="TSRCETY"/>
<dbReference type="EMBL" id="HG996469">
    <property type="protein sequence ID" value="CAG1843908.1"/>
    <property type="molecule type" value="Genomic_DNA"/>
</dbReference>
<evidence type="ECO:0000259" key="4">
    <source>
        <dbReference type="Pfam" id="PF00891"/>
    </source>
</evidence>
<protein>
    <submittedName>
        <fullName evidence="5">(wild Malaysian banana) hypothetical protein</fullName>
    </submittedName>
</protein>
<keyword evidence="2" id="KW-0808">Transferase</keyword>
<reference evidence="5" key="1">
    <citation type="submission" date="2021-03" db="EMBL/GenBank/DDBJ databases">
        <authorList>
            <consortium name="Genoscope - CEA"/>
            <person name="William W."/>
        </authorList>
    </citation>
    <scope>NUCLEOTIDE SEQUENCE</scope>
    <source>
        <strain evidence="5">Doubled-haploid Pahang</strain>
    </source>
</reference>
<dbReference type="GO" id="GO:0032259">
    <property type="term" value="P:methylation"/>
    <property type="evidence" value="ECO:0007669"/>
    <property type="project" value="UniProtKB-KW"/>
</dbReference>
<evidence type="ECO:0000313" key="7">
    <source>
        <dbReference type="Proteomes" id="UP000012960"/>
    </source>
</evidence>
<feature type="domain" description="O-methyltransferase C-terminal" evidence="4">
    <location>
        <begin position="2"/>
        <end position="57"/>
    </location>
</feature>
<reference evidence="6" key="2">
    <citation type="submission" date="2021-05" db="UniProtKB">
        <authorList>
            <consortium name="EnsemblPlants"/>
        </authorList>
    </citation>
    <scope>IDENTIFICATION</scope>
    <source>
        <strain evidence="6">subsp. malaccensis</strain>
    </source>
</reference>
<dbReference type="Gramene" id="Ma04_t31010.1">
    <property type="protein sequence ID" value="Ma04_p31010.1"/>
    <property type="gene ID" value="Ma04_g31010"/>
</dbReference>
<keyword evidence="1" id="KW-0489">Methyltransferase</keyword>
<dbReference type="InterPro" id="IPR029063">
    <property type="entry name" value="SAM-dependent_MTases_sf"/>
</dbReference>
<gene>
    <name evidence="5" type="ORF">GSMUA_137030.1</name>
</gene>
<keyword evidence="3" id="KW-0949">S-adenosyl-L-methionine</keyword>
<dbReference type="PROSITE" id="PS51683">
    <property type="entry name" value="SAM_OMT_II"/>
    <property type="match status" value="1"/>
</dbReference>
<dbReference type="InParanoid" id="A0A804IVX8"/>
<dbReference type="InterPro" id="IPR016461">
    <property type="entry name" value="COMT-like"/>
</dbReference>
<organism evidence="6 7">
    <name type="scientific">Musa acuminata subsp. malaccensis</name>
    <name type="common">Wild banana</name>
    <name type="synonym">Musa malaccensis</name>
    <dbReference type="NCBI Taxonomy" id="214687"/>
    <lineage>
        <taxon>Eukaryota</taxon>
        <taxon>Viridiplantae</taxon>
        <taxon>Streptophyta</taxon>
        <taxon>Embryophyta</taxon>
        <taxon>Tracheophyta</taxon>
        <taxon>Spermatophyta</taxon>
        <taxon>Magnoliopsida</taxon>
        <taxon>Liliopsida</taxon>
        <taxon>Zingiberales</taxon>
        <taxon>Musaceae</taxon>
        <taxon>Musa</taxon>
    </lineage>
</organism>
<dbReference type="Proteomes" id="UP000012960">
    <property type="component" value="Unplaced"/>
</dbReference>
<evidence type="ECO:0000256" key="1">
    <source>
        <dbReference type="ARBA" id="ARBA00022603"/>
    </source>
</evidence>
<evidence type="ECO:0000256" key="3">
    <source>
        <dbReference type="ARBA" id="ARBA00022691"/>
    </source>
</evidence>
<name>A0A804IVX8_MUSAM</name>
<dbReference type="SUPFAM" id="SSF53335">
    <property type="entry name" value="S-adenosyl-L-methionine-dependent methyltransferases"/>
    <property type="match status" value="1"/>
</dbReference>
<dbReference type="InterPro" id="IPR001077">
    <property type="entry name" value="COMT_C"/>
</dbReference>
<proteinExistence type="predicted"/>
<evidence type="ECO:0000313" key="6">
    <source>
        <dbReference type="EnsemblPlants" id="Ma04_p31010.1"/>
    </source>
</evidence>